<organism evidence="2 3">
    <name type="scientific">Achromobacter aegrifaciens</name>
    <dbReference type="NCBI Taxonomy" id="1287736"/>
    <lineage>
        <taxon>Bacteria</taxon>
        <taxon>Pseudomonadati</taxon>
        <taxon>Pseudomonadota</taxon>
        <taxon>Betaproteobacteria</taxon>
        <taxon>Burkholderiales</taxon>
        <taxon>Alcaligenaceae</taxon>
        <taxon>Achromobacter</taxon>
    </lineage>
</organism>
<feature type="domain" description="PLD phosphodiesterase" evidence="1">
    <location>
        <begin position="70"/>
        <end position="100"/>
    </location>
</feature>
<dbReference type="InterPro" id="IPR001736">
    <property type="entry name" value="PLipase_D/transphosphatidylase"/>
</dbReference>
<accession>A0AAD2QEA0</accession>
<dbReference type="EMBL" id="CYTK01000012">
    <property type="protein sequence ID" value="CUJ70544.1"/>
    <property type="molecule type" value="Genomic_DNA"/>
</dbReference>
<proteinExistence type="predicted"/>
<dbReference type="Gene3D" id="3.30.870.10">
    <property type="entry name" value="Endonuclease Chain A"/>
    <property type="match status" value="1"/>
</dbReference>
<comment type="caution">
    <text evidence="2">The sequence shown here is derived from an EMBL/GenBank/DDBJ whole genome shotgun (WGS) entry which is preliminary data.</text>
</comment>
<dbReference type="GO" id="GO:0003824">
    <property type="term" value="F:catalytic activity"/>
    <property type="evidence" value="ECO:0007669"/>
    <property type="project" value="InterPro"/>
</dbReference>
<evidence type="ECO:0000313" key="3">
    <source>
        <dbReference type="Proteomes" id="UP000044098"/>
    </source>
</evidence>
<dbReference type="GO" id="GO:0006793">
    <property type="term" value="P:phosphorus metabolic process"/>
    <property type="evidence" value="ECO:0007669"/>
    <property type="project" value="UniProtKB-ARBA"/>
</dbReference>
<dbReference type="AlphaFoldDB" id="A0AAD2QEA0"/>
<dbReference type="PROSITE" id="PS50035">
    <property type="entry name" value="PLD"/>
    <property type="match status" value="1"/>
</dbReference>
<dbReference type="InterPro" id="IPR025202">
    <property type="entry name" value="PLD-like_dom"/>
</dbReference>
<dbReference type="Pfam" id="PF13091">
    <property type="entry name" value="PLDc_2"/>
    <property type="match status" value="1"/>
</dbReference>
<reference evidence="2 3" key="1">
    <citation type="submission" date="2015-09" db="EMBL/GenBank/DDBJ databases">
        <authorList>
            <consortium name="Pathogen Informatics"/>
        </authorList>
    </citation>
    <scope>NUCLEOTIDE SEQUENCE [LARGE SCALE GENOMIC DNA]</scope>
    <source>
        <strain evidence="2 3">2789STDY5608625</strain>
    </source>
</reference>
<name>A0AAD2QEA0_ACHAE</name>
<gene>
    <name evidence="2" type="ORF">ERS370000_05391</name>
</gene>
<evidence type="ECO:0000313" key="2">
    <source>
        <dbReference type="EMBL" id="CUJ70544.1"/>
    </source>
</evidence>
<protein>
    <submittedName>
        <fullName evidence="2">Predicted HKD family nuclease</fullName>
    </submittedName>
</protein>
<sequence length="154" mass="17089">MRKNLGDAEFVSLCSGHLKLNGVKAIAKELAGAIARGTKVVVYSNDIHTEQEAADELAALGAEHIVVKSRKRYLHTKLYYFESGDRYSAIIGSANITEGALTSNEEFSYAPTGIKGDFQHQQIAAYLQHLDSTCRRYEARRIDGNGQPIRLVYR</sequence>
<dbReference type="Proteomes" id="UP000044098">
    <property type="component" value="Unassembled WGS sequence"/>
</dbReference>
<dbReference type="SUPFAM" id="SSF56024">
    <property type="entry name" value="Phospholipase D/nuclease"/>
    <property type="match status" value="1"/>
</dbReference>
<dbReference type="CDD" id="cd09117">
    <property type="entry name" value="PLDc_Bfil_DEXD_like"/>
    <property type="match status" value="1"/>
</dbReference>
<evidence type="ECO:0000259" key="1">
    <source>
        <dbReference type="PROSITE" id="PS50035"/>
    </source>
</evidence>